<keyword evidence="3" id="KW-1185">Reference proteome</keyword>
<proteinExistence type="predicted"/>
<organism evidence="2 3">
    <name type="scientific">Vagococcus salmoninarum</name>
    <dbReference type="NCBI Taxonomy" id="2739"/>
    <lineage>
        <taxon>Bacteria</taxon>
        <taxon>Bacillati</taxon>
        <taxon>Bacillota</taxon>
        <taxon>Bacilli</taxon>
        <taxon>Lactobacillales</taxon>
        <taxon>Enterococcaceae</taxon>
        <taxon>Vagococcus</taxon>
    </lineage>
</organism>
<dbReference type="Proteomes" id="UP000287239">
    <property type="component" value="Unassembled WGS sequence"/>
</dbReference>
<dbReference type="Gene3D" id="3.40.50.1820">
    <property type="entry name" value="alpha/beta hydrolase"/>
    <property type="match status" value="1"/>
</dbReference>
<dbReference type="EMBL" id="NGJU01000027">
    <property type="protein sequence ID" value="RST91715.1"/>
    <property type="molecule type" value="Genomic_DNA"/>
</dbReference>
<dbReference type="RefSeq" id="WP_126782162.1">
    <property type="nucleotide sequence ID" value="NZ_NGJU01000027.1"/>
</dbReference>
<gene>
    <name evidence="2" type="ORF">CBF35_13835</name>
</gene>
<dbReference type="InterPro" id="IPR051044">
    <property type="entry name" value="MAG_DAG_Lipase"/>
</dbReference>
<dbReference type="GeneID" id="98569425"/>
<evidence type="ECO:0000259" key="1">
    <source>
        <dbReference type="Pfam" id="PF12146"/>
    </source>
</evidence>
<reference evidence="2 3" key="1">
    <citation type="submission" date="2017-05" db="EMBL/GenBank/DDBJ databases">
        <title>Vagococcus spp. assemblies.</title>
        <authorList>
            <person name="Gulvik C.A."/>
        </authorList>
    </citation>
    <scope>NUCLEOTIDE SEQUENCE [LARGE SCALE GENOMIC DNA]</scope>
    <source>
        <strain evidence="2 3">NCFB 2777</strain>
    </source>
</reference>
<sequence length="309" mass="34960">MKEYFTLQSKDNSTALHCIKWLPQSNQEPKGILQLVHGMAEYVERYDAFANYLTEQNILVVGHDHLGHGASLAANKPNLGFFAKEQSPNILIEDVYQVTTRIQAEYPEIPYFILGHSMGSFVLRNYLGRYSDHLAGAIIMGTGAHRSELALALPLLKLLNKTQPYRPNKLIDNLAFGNFHKAFPEKRTTFDWLSKSQKNVDAYIADQKLGFLFTNNGFYTLFTLMSLATSTDWATKIQQQLPVLVISGAQDPVGEFGKGPTTVARELTEAGLEDVTLQLYEELRHEILNETESPLVMSDIYYWLTKHLN</sequence>
<comment type="caution">
    <text evidence="2">The sequence shown here is derived from an EMBL/GenBank/DDBJ whole genome shotgun (WGS) entry which is preliminary data.</text>
</comment>
<dbReference type="OrthoDB" id="9806902at2"/>
<dbReference type="AlphaFoldDB" id="A0A429ZDI2"/>
<dbReference type="Pfam" id="PF12146">
    <property type="entry name" value="Hydrolase_4"/>
    <property type="match status" value="1"/>
</dbReference>
<dbReference type="PANTHER" id="PTHR11614">
    <property type="entry name" value="PHOSPHOLIPASE-RELATED"/>
    <property type="match status" value="1"/>
</dbReference>
<accession>A0A429ZDI2</accession>
<dbReference type="InterPro" id="IPR022742">
    <property type="entry name" value="Hydrolase_4"/>
</dbReference>
<feature type="domain" description="Serine aminopeptidase S33" evidence="1">
    <location>
        <begin position="27"/>
        <end position="292"/>
    </location>
</feature>
<dbReference type="InterPro" id="IPR029058">
    <property type="entry name" value="AB_hydrolase_fold"/>
</dbReference>
<evidence type="ECO:0000313" key="3">
    <source>
        <dbReference type="Proteomes" id="UP000287239"/>
    </source>
</evidence>
<dbReference type="SUPFAM" id="SSF53474">
    <property type="entry name" value="alpha/beta-Hydrolases"/>
    <property type="match status" value="1"/>
</dbReference>
<evidence type="ECO:0000313" key="2">
    <source>
        <dbReference type="EMBL" id="RST91715.1"/>
    </source>
</evidence>
<protein>
    <recommendedName>
        <fullName evidence="1">Serine aminopeptidase S33 domain-containing protein</fullName>
    </recommendedName>
</protein>
<name>A0A429ZDI2_9ENTE</name>